<dbReference type="Gene3D" id="2.102.10.10">
    <property type="entry name" value="Rieske [2Fe-2S] iron-sulphur domain"/>
    <property type="match status" value="1"/>
</dbReference>
<dbReference type="PROSITE" id="PS51296">
    <property type="entry name" value="RIESKE"/>
    <property type="match status" value="1"/>
</dbReference>
<dbReference type="RefSeq" id="WP_090304132.1">
    <property type="nucleotide sequence ID" value="NZ_FNFE01000002.1"/>
</dbReference>
<evidence type="ECO:0000256" key="2">
    <source>
        <dbReference type="ARBA" id="ARBA00022723"/>
    </source>
</evidence>
<sequence>MDVSERIAALEEVPSESTLLFRVRDDEGEEREAILVTGDGADGPSGGCDDGLHDGCETERTAELADGLQLSCWLNYCQHLTHIKIDKGSGAPMRDGELVCANHGAYFDSDSGECTYGPCEGAYLNDLEITVDDGDVYLTDDDYSFVGEGPIDDDDDLTSTSNVKI</sequence>
<dbReference type="PANTHER" id="PTHR40261">
    <property type="match status" value="1"/>
</dbReference>
<dbReference type="Pfam" id="PF00355">
    <property type="entry name" value="Rieske"/>
    <property type="match status" value="1"/>
</dbReference>
<dbReference type="SUPFAM" id="SSF50022">
    <property type="entry name" value="ISP domain"/>
    <property type="match status" value="1"/>
</dbReference>
<organism evidence="6 7">
    <name type="scientific">Natronorubrum texcoconense</name>
    <dbReference type="NCBI Taxonomy" id="1095776"/>
    <lineage>
        <taxon>Archaea</taxon>
        <taxon>Methanobacteriati</taxon>
        <taxon>Methanobacteriota</taxon>
        <taxon>Stenosarchaea group</taxon>
        <taxon>Halobacteria</taxon>
        <taxon>Halobacteriales</taxon>
        <taxon>Natrialbaceae</taxon>
        <taxon>Natronorubrum</taxon>
    </lineage>
</organism>
<keyword evidence="4" id="KW-0411">Iron-sulfur</keyword>
<feature type="domain" description="Rieske" evidence="5">
    <location>
        <begin position="69"/>
        <end position="138"/>
    </location>
</feature>
<name>A0A1G8WXC2_9EURY</name>
<dbReference type="InterPro" id="IPR036922">
    <property type="entry name" value="Rieske_2Fe-2S_sf"/>
</dbReference>
<evidence type="ECO:0000256" key="1">
    <source>
        <dbReference type="ARBA" id="ARBA00022714"/>
    </source>
</evidence>
<keyword evidence="7" id="KW-1185">Reference proteome</keyword>
<evidence type="ECO:0000313" key="7">
    <source>
        <dbReference type="Proteomes" id="UP000198882"/>
    </source>
</evidence>
<gene>
    <name evidence="6" type="ORF">SAMN04515672_1539</name>
</gene>
<evidence type="ECO:0000259" key="5">
    <source>
        <dbReference type="PROSITE" id="PS51296"/>
    </source>
</evidence>
<dbReference type="STRING" id="1095776.SAMN04515672_1539"/>
<dbReference type="GO" id="GO:0046872">
    <property type="term" value="F:metal ion binding"/>
    <property type="evidence" value="ECO:0007669"/>
    <property type="project" value="UniProtKB-KW"/>
</dbReference>
<keyword evidence="3" id="KW-0408">Iron</keyword>
<keyword evidence="2" id="KW-0479">Metal-binding</keyword>
<dbReference type="Proteomes" id="UP000198882">
    <property type="component" value="Unassembled WGS sequence"/>
</dbReference>
<protein>
    <submittedName>
        <fullName evidence="6">Rieske [2Fe-2S] domain-containing protein</fullName>
    </submittedName>
</protein>
<dbReference type="InterPro" id="IPR017941">
    <property type="entry name" value="Rieske_2Fe-2S"/>
</dbReference>
<evidence type="ECO:0000313" key="6">
    <source>
        <dbReference type="EMBL" id="SDJ82726.1"/>
    </source>
</evidence>
<dbReference type="AlphaFoldDB" id="A0A1G8WXC2"/>
<evidence type="ECO:0000256" key="4">
    <source>
        <dbReference type="ARBA" id="ARBA00023014"/>
    </source>
</evidence>
<accession>A0A1G8WXC2</accession>
<dbReference type="EMBL" id="FNFE01000002">
    <property type="protein sequence ID" value="SDJ82726.1"/>
    <property type="molecule type" value="Genomic_DNA"/>
</dbReference>
<keyword evidence="1" id="KW-0001">2Fe-2S</keyword>
<reference evidence="7" key="1">
    <citation type="submission" date="2016-10" db="EMBL/GenBank/DDBJ databases">
        <authorList>
            <person name="Varghese N."/>
            <person name="Submissions S."/>
        </authorList>
    </citation>
    <scope>NUCLEOTIDE SEQUENCE [LARGE SCALE GENOMIC DNA]</scope>
    <source>
        <strain evidence="7">B4,CECT 8067,JCM 17497</strain>
    </source>
</reference>
<dbReference type="GO" id="GO:0051537">
    <property type="term" value="F:2 iron, 2 sulfur cluster binding"/>
    <property type="evidence" value="ECO:0007669"/>
    <property type="project" value="UniProtKB-KW"/>
</dbReference>
<dbReference type="PANTHER" id="PTHR40261:SF1">
    <property type="entry name" value="RIESKE DOMAIN-CONTAINING PROTEIN"/>
    <property type="match status" value="1"/>
</dbReference>
<evidence type="ECO:0000256" key="3">
    <source>
        <dbReference type="ARBA" id="ARBA00023004"/>
    </source>
</evidence>
<proteinExistence type="predicted"/>
<dbReference type="OrthoDB" id="250454at2157"/>